<keyword evidence="13" id="KW-1185">Reference proteome</keyword>
<evidence type="ECO:0000259" key="11">
    <source>
        <dbReference type="Pfam" id="PF00561"/>
    </source>
</evidence>
<dbReference type="NCBIfam" id="TIGR01249">
    <property type="entry name" value="pro_imino_pep_1"/>
    <property type="match status" value="1"/>
</dbReference>
<keyword evidence="5 8" id="KW-0963">Cytoplasm</keyword>
<evidence type="ECO:0000256" key="9">
    <source>
        <dbReference type="PIRSR" id="PIRSR006431-1"/>
    </source>
</evidence>
<evidence type="ECO:0000256" key="4">
    <source>
        <dbReference type="ARBA" id="ARBA00022438"/>
    </source>
</evidence>
<feature type="active site" description="Nucleophile" evidence="9">
    <location>
        <position position="115"/>
    </location>
</feature>
<evidence type="ECO:0000313" key="12">
    <source>
        <dbReference type="EMBL" id="TWF90197.1"/>
    </source>
</evidence>
<sequence length="319" mass="35531">MVDFYPPTSPYDHGYLDTGDGNRIYYEQLGNPEGKPALHVHGGPGAGCSARPTRAWDPERYRLIRFDQRNCGRSTPHASDPAADMSLNTTQHLIDDMELLREHLGIERWLLNGASWGVSLILAYAEQHPERVSEVVVAAITSTSPGELDWLYRGAGRFQPEAWDRFREGVPEEERDGDLLAAYSRLMENPDRAVRAKAAADWLAWEDAVISGEPNNSPGMYSDRTEDEQIAFVRICSHIFSNGGWFTEDQLLRGAGKLAGIPAVLVHGRHDMGGPPQTAWELAKAWPGARLHIVEDSGHAGSEEFGQLMRDAIEEFKDR</sequence>
<proteinExistence type="inferred from homology"/>
<keyword evidence="6 8" id="KW-0645">Protease</keyword>
<dbReference type="RefSeq" id="WP_145909421.1">
    <property type="nucleotide sequence ID" value="NZ_BAAAMZ010000001.1"/>
</dbReference>
<dbReference type="InterPro" id="IPR005944">
    <property type="entry name" value="Pro_iminopeptidase"/>
</dbReference>
<evidence type="ECO:0000256" key="6">
    <source>
        <dbReference type="ARBA" id="ARBA00022670"/>
    </source>
</evidence>
<organism evidence="12 13">
    <name type="scientific">Kitasatospora viridis</name>
    <dbReference type="NCBI Taxonomy" id="281105"/>
    <lineage>
        <taxon>Bacteria</taxon>
        <taxon>Bacillati</taxon>
        <taxon>Actinomycetota</taxon>
        <taxon>Actinomycetes</taxon>
        <taxon>Kitasatosporales</taxon>
        <taxon>Streptomycetaceae</taxon>
        <taxon>Kitasatospora</taxon>
    </lineage>
</organism>
<feature type="domain" description="AB hydrolase-1" evidence="11">
    <location>
        <begin position="40"/>
        <end position="303"/>
    </location>
</feature>
<evidence type="ECO:0000256" key="5">
    <source>
        <dbReference type="ARBA" id="ARBA00022490"/>
    </source>
</evidence>
<comment type="caution">
    <text evidence="12">The sequence shown here is derived from an EMBL/GenBank/DDBJ whole genome shotgun (WGS) entry which is preliminary data.</text>
</comment>
<dbReference type="PRINTS" id="PR00793">
    <property type="entry name" value="PROAMNOPTASE"/>
</dbReference>
<reference evidence="12 13" key="1">
    <citation type="submission" date="2019-06" db="EMBL/GenBank/DDBJ databases">
        <title>Sequencing the genomes of 1000 actinobacteria strains.</title>
        <authorList>
            <person name="Klenk H.-P."/>
        </authorList>
    </citation>
    <scope>NUCLEOTIDE SEQUENCE [LARGE SCALE GENOMIC DNA]</scope>
    <source>
        <strain evidence="12 13">DSM 44826</strain>
    </source>
</reference>
<dbReference type="PIRSF" id="PIRSF006431">
    <property type="entry name" value="Pept_S33"/>
    <property type="match status" value="1"/>
</dbReference>
<comment type="subcellular location">
    <subcellularLocation>
        <location evidence="2 8">Cytoplasm</location>
    </subcellularLocation>
</comment>
<keyword evidence="7 8" id="KW-0378">Hydrolase</keyword>
<dbReference type="Pfam" id="PF00561">
    <property type="entry name" value="Abhydrolase_1"/>
    <property type="match status" value="1"/>
</dbReference>
<dbReference type="InterPro" id="IPR029058">
    <property type="entry name" value="AB_hydrolase_fold"/>
</dbReference>
<dbReference type="AlphaFoldDB" id="A0A561TSY4"/>
<dbReference type="OrthoDB" id="9796770at2"/>
<keyword evidence="4 8" id="KW-0031">Aminopeptidase</keyword>
<dbReference type="PANTHER" id="PTHR43722">
    <property type="entry name" value="PROLINE IMINOPEPTIDASE"/>
    <property type="match status" value="1"/>
</dbReference>
<protein>
    <recommendedName>
        <fullName evidence="8 10">Proline iminopeptidase</fullName>
        <shortName evidence="8">PIP</shortName>
        <ecNumber evidence="8 10">3.4.11.5</ecNumber>
    </recommendedName>
    <alternativeName>
        <fullName evidence="8">Prolyl aminopeptidase</fullName>
    </alternativeName>
</protein>
<evidence type="ECO:0000256" key="2">
    <source>
        <dbReference type="ARBA" id="ARBA00004496"/>
    </source>
</evidence>
<accession>A0A561TSY4</accession>
<comment type="similarity">
    <text evidence="3 8 10">Belongs to the peptidase S33 family.</text>
</comment>
<dbReference type="InterPro" id="IPR000073">
    <property type="entry name" value="AB_hydrolase_1"/>
</dbReference>
<dbReference type="GO" id="GO:0005737">
    <property type="term" value="C:cytoplasm"/>
    <property type="evidence" value="ECO:0007669"/>
    <property type="project" value="UniProtKB-SubCell"/>
</dbReference>
<dbReference type="InterPro" id="IPR002410">
    <property type="entry name" value="Peptidase_S33"/>
</dbReference>
<feature type="active site" evidence="9">
    <location>
        <position position="271"/>
    </location>
</feature>
<dbReference type="EMBL" id="VIWT01000003">
    <property type="protein sequence ID" value="TWF90197.1"/>
    <property type="molecule type" value="Genomic_DNA"/>
</dbReference>
<name>A0A561TSY4_9ACTN</name>
<dbReference type="GO" id="GO:0006508">
    <property type="term" value="P:proteolysis"/>
    <property type="evidence" value="ECO:0007669"/>
    <property type="project" value="UniProtKB-KW"/>
</dbReference>
<comment type="catalytic activity">
    <reaction evidence="1 8 10">
        <text>Release of N-terminal proline from a peptide.</text>
        <dbReference type="EC" id="3.4.11.5"/>
    </reaction>
</comment>
<evidence type="ECO:0000256" key="10">
    <source>
        <dbReference type="RuleBase" id="RU003421"/>
    </source>
</evidence>
<dbReference type="Proteomes" id="UP000317940">
    <property type="component" value="Unassembled WGS sequence"/>
</dbReference>
<feature type="active site" description="Proton donor" evidence="9">
    <location>
        <position position="299"/>
    </location>
</feature>
<evidence type="ECO:0000256" key="8">
    <source>
        <dbReference type="PIRNR" id="PIRNR006431"/>
    </source>
</evidence>
<gene>
    <name evidence="12" type="ORF">FHX73_13241</name>
</gene>
<dbReference type="EC" id="3.4.11.5" evidence="8 10"/>
<evidence type="ECO:0000256" key="1">
    <source>
        <dbReference type="ARBA" id="ARBA00001585"/>
    </source>
</evidence>
<dbReference type="GO" id="GO:0004177">
    <property type="term" value="F:aminopeptidase activity"/>
    <property type="evidence" value="ECO:0007669"/>
    <property type="project" value="UniProtKB-UniRule"/>
</dbReference>
<evidence type="ECO:0000313" key="13">
    <source>
        <dbReference type="Proteomes" id="UP000317940"/>
    </source>
</evidence>
<dbReference type="Gene3D" id="3.40.50.1820">
    <property type="entry name" value="alpha/beta hydrolase"/>
    <property type="match status" value="1"/>
</dbReference>
<evidence type="ECO:0000256" key="7">
    <source>
        <dbReference type="ARBA" id="ARBA00022801"/>
    </source>
</evidence>
<dbReference type="SUPFAM" id="SSF53474">
    <property type="entry name" value="alpha/beta-Hydrolases"/>
    <property type="match status" value="1"/>
</dbReference>
<evidence type="ECO:0000256" key="3">
    <source>
        <dbReference type="ARBA" id="ARBA00010088"/>
    </source>
</evidence>
<dbReference type="PANTHER" id="PTHR43722:SF1">
    <property type="entry name" value="PROLINE IMINOPEPTIDASE"/>
    <property type="match status" value="1"/>
</dbReference>